<evidence type="ECO:0000313" key="3">
    <source>
        <dbReference type="Proteomes" id="UP000216311"/>
    </source>
</evidence>
<protein>
    <submittedName>
        <fullName evidence="2">Uncharacterized protein</fullName>
    </submittedName>
</protein>
<feature type="region of interest" description="Disordered" evidence="1">
    <location>
        <begin position="43"/>
        <end position="159"/>
    </location>
</feature>
<sequence length="159" mass="16149">MHRLRQVGQVVLAPVPVARCVQLPIGELEIGVDLGAIIQGRVVGDRDNDPSDSRSGSQDRSPKLPPARRGLPGSGTVSVIPSAVVSRTPYSSRSSGGSGKLSSQPPGTVVYDRGSGTARWVSRATAAHTRSGSASVSRTLPPRAPGGASGSGFAGWGTG</sequence>
<evidence type="ECO:0000256" key="1">
    <source>
        <dbReference type="SAM" id="MobiDB-lite"/>
    </source>
</evidence>
<organism evidence="2 3">
    <name type="scientific">Enemella dayhoffiae</name>
    <dbReference type="NCBI Taxonomy" id="2016507"/>
    <lineage>
        <taxon>Bacteria</taxon>
        <taxon>Bacillati</taxon>
        <taxon>Actinomycetota</taxon>
        <taxon>Actinomycetes</taxon>
        <taxon>Propionibacteriales</taxon>
        <taxon>Propionibacteriaceae</taxon>
        <taxon>Enemella</taxon>
    </lineage>
</organism>
<dbReference type="AlphaFoldDB" id="A0A255GSQ5"/>
<keyword evidence="3" id="KW-1185">Reference proteome</keyword>
<dbReference type="EMBL" id="NMVQ01000043">
    <property type="protein sequence ID" value="OYO18650.1"/>
    <property type="molecule type" value="Genomic_DNA"/>
</dbReference>
<name>A0A255GSQ5_9ACTN</name>
<evidence type="ECO:0000313" key="2">
    <source>
        <dbReference type="EMBL" id="OYO18650.1"/>
    </source>
</evidence>
<feature type="compositionally biased region" description="Polar residues" evidence="1">
    <location>
        <begin position="128"/>
        <end position="138"/>
    </location>
</feature>
<feature type="compositionally biased region" description="Low complexity" evidence="1">
    <location>
        <begin position="91"/>
        <end position="103"/>
    </location>
</feature>
<proteinExistence type="predicted"/>
<gene>
    <name evidence="2" type="ORF">CGZ93_14610</name>
</gene>
<dbReference type="Proteomes" id="UP000216311">
    <property type="component" value="Unassembled WGS sequence"/>
</dbReference>
<feature type="compositionally biased region" description="Gly residues" evidence="1">
    <location>
        <begin position="147"/>
        <end position="159"/>
    </location>
</feature>
<comment type="caution">
    <text evidence="2">The sequence shown here is derived from an EMBL/GenBank/DDBJ whole genome shotgun (WGS) entry which is preliminary data.</text>
</comment>
<reference evidence="2 3" key="1">
    <citation type="submission" date="2017-07" db="EMBL/GenBank/DDBJ databases">
        <title>Draft whole genome sequences of clinical Proprionibacteriaceae strains.</title>
        <authorList>
            <person name="Bernier A.-M."/>
            <person name="Bernard K."/>
            <person name="Domingo M.-C."/>
        </authorList>
    </citation>
    <scope>NUCLEOTIDE SEQUENCE [LARGE SCALE GENOMIC DNA]</scope>
    <source>
        <strain evidence="2 3">NML 130396</strain>
    </source>
</reference>
<accession>A0A255GSQ5</accession>
<feature type="compositionally biased region" description="Basic and acidic residues" evidence="1">
    <location>
        <begin position="43"/>
        <end position="52"/>
    </location>
</feature>